<dbReference type="GO" id="GO:0032259">
    <property type="term" value="P:methylation"/>
    <property type="evidence" value="ECO:0007669"/>
    <property type="project" value="UniProtKB-KW"/>
</dbReference>
<evidence type="ECO:0000313" key="6">
    <source>
        <dbReference type="EMBL" id="MEQ2467054.1"/>
    </source>
</evidence>
<feature type="transmembrane region" description="Helical" evidence="5">
    <location>
        <begin position="12"/>
        <end position="30"/>
    </location>
</feature>
<dbReference type="Gene3D" id="1.20.120.1630">
    <property type="match status" value="1"/>
</dbReference>
<evidence type="ECO:0000256" key="2">
    <source>
        <dbReference type="ARBA" id="ARBA00022692"/>
    </source>
</evidence>
<comment type="subcellular location">
    <subcellularLocation>
        <location evidence="1">Endomembrane system</location>
        <topology evidence="1">Multi-pass membrane protein</topology>
    </subcellularLocation>
</comment>
<comment type="caution">
    <text evidence="6">The sequence shown here is derived from an EMBL/GenBank/DDBJ whole genome shotgun (WGS) entry which is preliminary data.</text>
</comment>
<dbReference type="GO" id="GO:0004671">
    <property type="term" value="F:protein C-terminal S-isoprenylcysteine carboxyl O-methyltransferase activity"/>
    <property type="evidence" value="ECO:0007669"/>
    <property type="project" value="UniProtKB-EC"/>
</dbReference>
<gene>
    <name evidence="6" type="ORF">WMO63_15470</name>
</gene>
<sequence>MHGVDQTAYGLWAAVIFNILIFGLFTYTAFKPTTKRDWRTMGAFTAFLVALFSEMFGFPLTIYFLTSILGQNYPVLDPFTHANGHLWVALAGGSPILFNILHPLSNIIIFSGLIVIAIGWRGIHKGSGQLITKGIYRFVRHPQYSGFILMIVGFLVQWPTIITLLMAPALIGMYNWLAKKEEKVMINLFGDEYLSYMKNVPRFIPKIHFGNKPISNSNHTQNL</sequence>
<feature type="transmembrane region" description="Helical" evidence="5">
    <location>
        <begin position="42"/>
        <end position="65"/>
    </location>
</feature>
<dbReference type="EC" id="2.1.1.100" evidence="6"/>
<dbReference type="PANTHER" id="PTHR12714:SF9">
    <property type="entry name" value="PROTEIN-S-ISOPRENYLCYSTEINE O-METHYLTRANSFERASE"/>
    <property type="match status" value="1"/>
</dbReference>
<accession>A0ABV1F106</accession>
<reference evidence="6 7" key="1">
    <citation type="submission" date="2024-03" db="EMBL/GenBank/DDBJ databases">
        <title>Human intestinal bacterial collection.</title>
        <authorList>
            <person name="Pauvert C."/>
            <person name="Hitch T.C.A."/>
            <person name="Clavel T."/>
        </authorList>
    </citation>
    <scope>NUCLEOTIDE SEQUENCE [LARGE SCALE GENOMIC DNA]</scope>
    <source>
        <strain evidence="6 7">CLA-SR-H024</strain>
    </source>
</reference>
<keyword evidence="6" id="KW-0489">Methyltransferase</keyword>
<evidence type="ECO:0000313" key="7">
    <source>
        <dbReference type="Proteomes" id="UP001465426"/>
    </source>
</evidence>
<protein>
    <submittedName>
        <fullName evidence="6">Isoprenylcysteine carboxylmethyltransferase family protein</fullName>
        <ecNumber evidence="6">2.1.1.100</ecNumber>
        <ecNumber evidence="6">2.1.1.334</ecNumber>
    </submittedName>
</protein>
<dbReference type="RefSeq" id="WP_109769042.1">
    <property type="nucleotide sequence ID" value="NZ_JBBMFN010000041.1"/>
</dbReference>
<feature type="transmembrane region" description="Helical" evidence="5">
    <location>
        <begin position="144"/>
        <end position="171"/>
    </location>
</feature>
<dbReference type="Pfam" id="PF04191">
    <property type="entry name" value="PEMT"/>
    <property type="match status" value="1"/>
</dbReference>
<dbReference type="EC" id="2.1.1.334" evidence="6"/>
<name>A0ABV1F106_9BACI</name>
<evidence type="ECO:0000256" key="4">
    <source>
        <dbReference type="ARBA" id="ARBA00023136"/>
    </source>
</evidence>
<organism evidence="6 7">
    <name type="scientific">Niallia hominis</name>
    <dbReference type="NCBI Taxonomy" id="3133173"/>
    <lineage>
        <taxon>Bacteria</taxon>
        <taxon>Bacillati</taxon>
        <taxon>Bacillota</taxon>
        <taxon>Bacilli</taxon>
        <taxon>Bacillales</taxon>
        <taxon>Bacillaceae</taxon>
        <taxon>Niallia</taxon>
    </lineage>
</organism>
<dbReference type="InterPro" id="IPR007318">
    <property type="entry name" value="Phopholipid_MeTrfase"/>
</dbReference>
<dbReference type="PANTHER" id="PTHR12714">
    <property type="entry name" value="PROTEIN-S ISOPRENYLCYSTEINE O-METHYLTRANSFERASE"/>
    <property type="match status" value="1"/>
</dbReference>
<dbReference type="Proteomes" id="UP001465426">
    <property type="component" value="Unassembled WGS sequence"/>
</dbReference>
<keyword evidence="7" id="KW-1185">Reference proteome</keyword>
<evidence type="ECO:0000256" key="3">
    <source>
        <dbReference type="ARBA" id="ARBA00022989"/>
    </source>
</evidence>
<keyword evidence="6" id="KW-0808">Transferase</keyword>
<keyword evidence="2 5" id="KW-0812">Transmembrane</keyword>
<evidence type="ECO:0000256" key="5">
    <source>
        <dbReference type="SAM" id="Phobius"/>
    </source>
</evidence>
<proteinExistence type="predicted"/>
<feature type="transmembrane region" description="Helical" evidence="5">
    <location>
        <begin position="104"/>
        <end position="123"/>
    </location>
</feature>
<keyword evidence="4 5" id="KW-0472">Membrane</keyword>
<keyword evidence="3 5" id="KW-1133">Transmembrane helix</keyword>
<dbReference type="EMBL" id="JBBMFN010000041">
    <property type="protein sequence ID" value="MEQ2467054.1"/>
    <property type="molecule type" value="Genomic_DNA"/>
</dbReference>
<evidence type="ECO:0000256" key="1">
    <source>
        <dbReference type="ARBA" id="ARBA00004127"/>
    </source>
</evidence>